<evidence type="ECO:0000313" key="3">
    <source>
        <dbReference type="Proteomes" id="UP000034793"/>
    </source>
</evidence>
<organism evidence="2 3">
    <name type="scientific">Candidatus Woesebacteria bacterium GW2011_GWA1_39_8</name>
    <dbReference type="NCBI Taxonomy" id="1618552"/>
    <lineage>
        <taxon>Bacteria</taxon>
        <taxon>Candidatus Woeseibacteriota</taxon>
    </lineage>
</organism>
<dbReference type="AlphaFoldDB" id="A0A0G0PQH9"/>
<gene>
    <name evidence="2" type="ORF">UT61_C0012G0018</name>
</gene>
<protein>
    <recommendedName>
        <fullName evidence="1">CarD C-terminal domain-containing protein</fullName>
    </recommendedName>
</protein>
<sequence>MTKSKKLKVGDKFIERGKVYRIFKIEKATYEGKTERLIHYCPHYKNSLNKTLVCSIPESSLIISNIRTPIPKKEITELLGRLAKRSKKKKVYDVDEAKLTLNLNDIYKTADVLRKYWRKKNKDIESFTKVQKDVLEMAMNRLVEEVALVKGLSLTDAEDKIITTLKD</sequence>
<dbReference type="InterPro" id="IPR048792">
    <property type="entry name" value="CarD_C"/>
</dbReference>
<comment type="caution">
    <text evidence="2">The sequence shown here is derived from an EMBL/GenBank/DDBJ whole genome shotgun (WGS) entry which is preliminary data.</text>
</comment>
<dbReference type="Gene3D" id="1.20.58.1290">
    <property type="entry name" value="CarD-like, C-terminal domain"/>
    <property type="match status" value="1"/>
</dbReference>
<proteinExistence type="predicted"/>
<evidence type="ECO:0000313" key="2">
    <source>
        <dbReference type="EMBL" id="KKR30148.1"/>
    </source>
</evidence>
<accession>A0A0G0PQH9</accession>
<name>A0A0G0PQH9_9BACT</name>
<dbReference type="Pfam" id="PF21095">
    <property type="entry name" value="CarD_C"/>
    <property type="match status" value="1"/>
</dbReference>
<dbReference type="InterPro" id="IPR042215">
    <property type="entry name" value="CarD-like_C"/>
</dbReference>
<reference evidence="2 3" key="1">
    <citation type="journal article" date="2015" name="Nature">
        <title>rRNA introns, odd ribosomes, and small enigmatic genomes across a large radiation of phyla.</title>
        <authorList>
            <person name="Brown C.T."/>
            <person name="Hug L.A."/>
            <person name="Thomas B.C."/>
            <person name="Sharon I."/>
            <person name="Castelle C.J."/>
            <person name="Singh A."/>
            <person name="Wilkins M.J."/>
            <person name="Williams K.H."/>
            <person name="Banfield J.F."/>
        </authorList>
    </citation>
    <scope>NUCLEOTIDE SEQUENCE [LARGE SCALE GENOMIC DNA]</scope>
</reference>
<dbReference type="EMBL" id="LBXL01000012">
    <property type="protein sequence ID" value="KKR30148.1"/>
    <property type="molecule type" value="Genomic_DNA"/>
</dbReference>
<dbReference type="Proteomes" id="UP000034793">
    <property type="component" value="Unassembled WGS sequence"/>
</dbReference>
<evidence type="ECO:0000259" key="1">
    <source>
        <dbReference type="Pfam" id="PF21095"/>
    </source>
</evidence>
<feature type="domain" description="CarD C-terminal" evidence="1">
    <location>
        <begin position="101"/>
        <end position="161"/>
    </location>
</feature>